<evidence type="ECO:0000256" key="3">
    <source>
        <dbReference type="ARBA" id="ARBA00022475"/>
    </source>
</evidence>
<dbReference type="SUPFAM" id="SSF161098">
    <property type="entry name" value="MetI-like"/>
    <property type="match status" value="2"/>
</dbReference>
<feature type="domain" description="ABC transmembrane type-1" evidence="9">
    <location>
        <begin position="355"/>
        <end position="564"/>
    </location>
</feature>
<accession>A0ABQ2EE16</accession>
<evidence type="ECO:0000313" key="10">
    <source>
        <dbReference type="EMBL" id="GGK07568.1"/>
    </source>
</evidence>
<feature type="transmembrane region" description="Helical" evidence="8">
    <location>
        <begin position="547"/>
        <end position="569"/>
    </location>
</feature>
<evidence type="ECO:0000313" key="11">
    <source>
        <dbReference type="Proteomes" id="UP000599009"/>
    </source>
</evidence>
<feature type="transmembrane region" description="Helical" evidence="8">
    <location>
        <begin position="496"/>
        <end position="513"/>
    </location>
</feature>
<dbReference type="InterPro" id="IPR035906">
    <property type="entry name" value="MetI-like_sf"/>
</dbReference>
<dbReference type="PANTHER" id="PTHR43357:SF3">
    <property type="entry name" value="FE(3+)-TRANSPORT SYSTEM PERMEASE PROTEIN FBPB 2"/>
    <property type="match status" value="1"/>
</dbReference>
<feature type="transmembrane region" description="Helical" evidence="8">
    <location>
        <begin position="265"/>
        <end position="283"/>
    </location>
</feature>
<feature type="transmembrane region" description="Helical" evidence="8">
    <location>
        <begin position="440"/>
        <end position="459"/>
    </location>
</feature>
<dbReference type="Proteomes" id="UP000599009">
    <property type="component" value="Unassembled WGS sequence"/>
</dbReference>
<keyword evidence="6 8" id="KW-1133">Transmembrane helix</keyword>
<feature type="domain" description="ABC transmembrane type-1" evidence="9">
    <location>
        <begin position="77"/>
        <end position="282"/>
    </location>
</feature>
<keyword evidence="11" id="KW-1185">Reference proteome</keyword>
<organism evidence="10 11">
    <name type="scientific">Luteimonas terricola</name>
    <dbReference type="NCBI Taxonomy" id="645597"/>
    <lineage>
        <taxon>Bacteria</taxon>
        <taxon>Pseudomonadati</taxon>
        <taxon>Pseudomonadota</taxon>
        <taxon>Gammaproteobacteria</taxon>
        <taxon>Lysobacterales</taxon>
        <taxon>Lysobacteraceae</taxon>
        <taxon>Luteimonas</taxon>
    </lineage>
</organism>
<dbReference type="Pfam" id="PF00528">
    <property type="entry name" value="BPD_transp_1"/>
    <property type="match status" value="1"/>
</dbReference>
<evidence type="ECO:0000256" key="6">
    <source>
        <dbReference type="ARBA" id="ARBA00022989"/>
    </source>
</evidence>
<feature type="transmembrane region" description="Helical" evidence="8">
    <location>
        <begin position="113"/>
        <end position="133"/>
    </location>
</feature>
<evidence type="ECO:0000256" key="4">
    <source>
        <dbReference type="ARBA" id="ARBA00022519"/>
    </source>
</evidence>
<comment type="subcellular location">
    <subcellularLocation>
        <location evidence="1">Cell inner membrane</location>
        <topology evidence="1">Multi-pass membrane protein</topology>
    </subcellularLocation>
    <subcellularLocation>
        <location evidence="8">Cell membrane</location>
        <topology evidence="8">Multi-pass membrane protein</topology>
    </subcellularLocation>
</comment>
<evidence type="ECO:0000256" key="8">
    <source>
        <dbReference type="RuleBase" id="RU363032"/>
    </source>
</evidence>
<evidence type="ECO:0000256" key="1">
    <source>
        <dbReference type="ARBA" id="ARBA00004429"/>
    </source>
</evidence>
<feature type="transmembrane region" description="Helical" evidence="8">
    <location>
        <begin position="312"/>
        <end position="336"/>
    </location>
</feature>
<protein>
    <submittedName>
        <fullName evidence="10">ABC transporter permease</fullName>
    </submittedName>
</protein>
<keyword evidence="2 8" id="KW-0813">Transport</keyword>
<keyword evidence="5 8" id="KW-0812">Transmembrane</keyword>
<dbReference type="PANTHER" id="PTHR43357">
    <property type="entry name" value="INNER MEMBRANE ABC TRANSPORTER PERMEASE PROTEIN YDCV"/>
    <property type="match status" value="1"/>
</dbReference>
<dbReference type="EMBL" id="BMME01000001">
    <property type="protein sequence ID" value="GGK07568.1"/>
    <property type="molecule type" value="Genomic_DNA"/>
</dbReference>
<dbReference type="RefSeq" id="WP_132986259.1">
    <property type="nucleotide sequence ID" value="NZ_BMME01000001.1"/>
</dbReference>
<dbReference type="InterPro" id="IPR000515">
    <property type="entry name" value="MetI-like"/>
</dbReference>
<dbReference type="Gene3D" id="1.10.3720.10">
    <property type="entry name" value="MetI-like"/>
    <property type="match status" value="2"/>
</dbReference>
<feature type="transmembrane region" description="Helical" evidence="8">
    <location>
        <begin position="80"/>
        <end position="101"/>
    </location>
</feature>
<feature type="transmembrane region" description="Helical" evidence="8">
    <location>
        <begin position="401"/>
        <end position="420"/>
    </location>
</feature>
<evidence type="ECO:0000259" key="9">
    <source>
        <dbReference type="PROSITE" id="PS50928"/>
    </source>
</evidence>
<evidence type="ECO:0000256" key="5">
    <source>
        <dbReference type="ARBA" id="ARBA00022692"/>
    </source>
</evidence>
<keyword evidence="4" id="KW-0997">Cell inner membrane</keyword>
<dbReference type="PROSITE" id="PS50928">
    <property type="entry name" value="ABC_TM1"/>
    <property type="match status" value="2"/>
</dbReference>
<comment type="caution">
    <text evidence="10">The sequence shown here is derived from an EMBL/GenBank/DDBJ whole genome shotgun (WGS) entry which is preliminary data.</text>
</comment>
<keyword evidence="3" id="KW-1003">Cell membrane</keyword>
<proteinExistence type="inferred from homology"/>
<name>A0ABQ2EE16_9GAMM</name>
<feature type="transmembrane region" description="Helical" evidence="8">
    <location>
        <begin position="34"/>
        <end position="57"/>
    </location>
</feature>
<reference evidence="11" key="1">
    <citation type="journal article" date="2019" name="Int. J. Syst. Evol. Microbiol.">
        <title>The Global Catalogue of Microorganisms (GCM) 10K type strain sequencing project: providing services to taxonomists for standard genome sequencing and annotation.</title>
        <authorList>
            <consortium name="The Broad Institute Genomics Platform"/>
            <consortium name="The Broad Institute Genome Sequencing Center for Infectious Disease"/>
            <person name="Wu L."/>
            <person name="Ma J."/>
        </authorList>
    </citation>
    <scope>NUCLEOTIDE SEQUENCE [LARGE SCALE GENOMIC DNA]</scope>
    <source>
        <strain evidence="11">CGMCC 1.8985</strain>
    </source>
</reference>
<dbReference type="CDD" id="cd06261">
    <property type="entry name" value="TM_PBP2"/>
    <property type="match status" value="2"/>
</dbReference>
<evidence type="ECO:0000256" key="2">
    <source>
        <dbReference type="ARBA" id="ARBA00022448"/>
    </source>
</evidence>
<feature type="transmembrane region" description="Helical" evidence="8">
    <location>
        <begin position="359"/>
        <end position="380"/>
    </location>
</feature>
<keyword evidence="7 8" id="KW-0472">Membrane</keyword>
<feature type="transmembrane region" description="Helical" evidence="8">
    <location>
        <begin position="163"/>
        <end position="181"/>
    </location>
</feature>
<gene>
    <name evidence="10" type="ORF">GCM10011394_15950</name>
</gene>
<comment type="similarity">
    <text evidence="8">Belongs to the binding-protein-dependent transport system permease family.</text>
</comment>
<evidence type="ECO:0000256" key="7">
    <source>
        <dbReference type="ARBA" id="ARBA00023136"/>
    </source>
</evidence>
<sequence length="577" mass="60846">MTVVATGTTAAALHPAARGVPGRGLRRLLPEGPWQWAAVAIAAVVVLPLAALFWTALQGGQEGLWSHVARYVLPNAARNTLLLLLGVGTLVVLIGTGAAWLVTAWEFPGRRTLAWALLLPLAVPTYIVAFAYLDLLHPLGPVQGLVRDLLGYDSPRDFRLPDIRGLAGCIVLLGFVLYPYVYLTTRAMFMTQAAGLVEAARSLGATPVQVFRRVALPLARPAIAIGTALALMEVLNDIGASEFLGVQTMTVAVYTTWVTRADLPGAAQIALAMLAIVVALLALERYARRRQRYAVGDRPRPMRPHRLRGGKAALALLLGLLPVVIGFVLPAGYLAWEGIARLGHDGVSPQLLASVRNTVLIALAATVVTLAAGLVLGWALRLAQGRRRSAGALFALRSGSLGYAVPGTVLAIGLLLPLAWFDDGANLVLGAFGMEPRMVLMGSAAALVLAYVARFLAIASGGVEAGLARIPPSFDQAAASLGHAPGAALRRVHLPLLRPALAAAALLVFVDAMKELPATLLLRPLNFETLATWLYAEASRGTYEEGAVAALLIVAVGLLPVVLLARAGVRYGRERMS</sequence>